<dbReference type="EMBL" id="ML996114">
    <property type="protein sequence ID" value="KAF2737676.1"/>
    <property type="molecule type" value="Genomic_DNA"/>
</dbReference>
<evidence type="ECO:0000313" key="1">
    <source>
        <dbReference type="EMBL" id="KAF2737676.1"/>
    </source>
</evidence>
<name>A0A9P4R755_9PLEO</name>
<organism evidence="1 2">
    <name type="scientific">Polyplosphaeria fusca</name>
    <dbReference type="NCBI Taxonomy" id="682080"/>
    <lineage>
        <taxon>Eukaryota</taxon>
        <taxon>Fungi</taxon>
        <taxon>Dikarya</taxon>
        <taxon>Ascomycota</taxon>
        <taxon>Pezizomycotina</taxon>
        <taxon>Dothideomycetes</taxon>
        <taxon>Pleosporomycetidae</taxon>
        <taxon>Pleosporales</taxon>
        <taxon>Tetraplosphaeriaceae</taxon>
        <taxon>Polyplosphaeria</taxon>
    </lineage>
</organism>
<keyword evidence="2" id="KW-1185">Reference proteome</keyword>
<comment type="caution">
    <text evidence="1">The sequence shown here is derived from an EMBL/GenBank/DDBJ whole genome shotgun (WGS) entry which is preliminary data.</text>
</comment>
<sequence length="174" mass="19347">MLLFIRAGRIPFPPSYPLGCRSALIGDTSASAIHGRSRYSGTPHSWGTRRPWMGRAASRSSVITHRKKVELLVNELTRRLGAPGRVRLDANCTPIAPLQIPDVRIARIARVDIHFSLIGVTLACFLPLTRAHALSPFLPLQGNPTPDMRNRLHRMHLSLPSESVNLPFFLFSDL</sequence>
<gene>
    <name evidence="1" type="ORF">EJ04DRAFT_94922</name>
</gene>
<protein>
    <submittedName>
        <fullName evidence="1">Uncharacterized protein</fullName>
    </submittedName>
</protein>
<reference evidence="1" key="1">
    <citation type="journal article" date="2020" name="Stud. Mycol.">
        <title>101 Dothideomycetes genomes: a test case for predicting lifestyles and emergence of pathogens.</title>
        <authorList>
            <person name="Haridas S."/>
            <person name="Albert R."/>
            <person name="Binder M."/>
            <person name="Bloem J."/>
            <person name="Labutti K."/>
            <person name="Salamov A."/>
            <person name="Andreopoulos B."/>
            <person name="Baker S."/>
            <person name="Barry K."/>
            <person name="Bills G."/>
            <person name="Bluhm B."/>
            <person name="Cannon C."/>
            <person name="Castanera R."/>
            <person name="Culley D."/>
            <person name="Daum C."/>
            <person name="Ezra D."/>
            <person name="Gonzalez J."/>
            <person name="Henrissat B."/>
            <person name="Kuo A."/>
            <person name="Liang C."/>
            <person name="Lipzen A."/>
            <person name="Lutzoni F."/>
            <person name="Magnuson J."/>
            <person name="Mondo S."/>
            <person name="Nolan M."/>
            <person name="Ohm R."/>
            <person name="Pangilinan J."/>
            <person name="Park H.-J."/>
            <person name="Ramirez L."/>
            <person name="Alfaro M."/>
            <person name="Sun H."/>
            <person name="Tritt A."/>
            <person name="Yoshinaga Y."/>
            <person name="Zwiers L.-H."/>
            <person name="Turgeon B."/>
            <person name="Goodwin S."/>
            <person name="Spatafora J."/>
            <person name="Crous P."/>
            <person name="Grigoriev I."/>
        </authorList>
    </citation>
    <scope>NUCLEOTIDE SEQUENCE</scope>
    <source>
        <strain evidence="1">CBS 125425</strain>
    </source>
</reference>
<evidence type="ECO:0000313" key="2">
    <source>
        <dbReference type="Proteomes" id="UP000799444"/>
    </source>
</evidence>
<dbReference type="AlphaFoldDB" id="A0A9P4R755"/>
<proteinExistence type="predicted"/>
<accession>A0A9P4R755</accession>
<dbReference type="Proteomes" id="UP000799444">
    <property type="component" value="Unassembled WGS sequence"/>
</dbReference>